<protein>
    <recommendedName>
        <fullName evidence="3">Antitoxin Phd_YefM, type II toxin-antitoxin system</fullName>
    </recommendedName>
</protein>
<evidence type="ECO:0000313" key="1">
    <source>
        <dbReference type="EMBL" id="VFK63983.1"/>
    </source>
</evidence>
<organism evidence="2">
    <name type="scientific">Candidatus Kentrum sp. UNK</name>
    <dbReference type="NCBI Taxonomy" id="2126344"/>
    <lineage>
        <taxon>Bacteria</taxon>
        <taxon>Pseudomonadati</taxon>
        <taxon>Pseudomonadota</taxon>
        <taxon>Gammaproteobacteria</taxon>
        <taxon>Candidatus Kentrum</taxon>
    </lineage>
</organism>
<gene>
    <name evidence="1" type="ORF">BECKUNK1418G_GA0071005_104014</name>
    <name evidence="2" type="ORF">BECKUNK1418H_GA0071006_104615</name>
</gene>
<sequence length="73" mass="8173">MELHSEVIEREGGNVFVALPLEEYEVLTAMMEDYEDMLDLRAAKEQAKGQKGIPLDQAIAELGIEHISASRQD</sequence>
<dbReference type="AlphaFoldDB" id="A0A451AY78"/>
<proteinExistence type="predicted"/>
<evidence type="ECO:0000313" key="2">
    <source>
        <dbReference type="EMBL" id="VFK70990.1"/>
    </source>
</evidence>
<reference evidence="2" key="1">
    <citation type="submission" date="2019-02" db="EMBL/GenBank/DDBJ databases">
        <authorList>
            <person name="Gruber-Vodicka R. H."/>
            <person name="Seah K. B. B."/>
        </authorList>
    </citation>
    <scope>NUCLEOTIDE SEQUENCE</scope>
    <source>
        <strain evidence="2">BECK_BY19</strain>
        <strain evidence="1">BECK_BY8</strain>
    </source>
</reference>
<name>A0A451AY78_9GAMM</name>
<dbReference type="EMBL" id="CAADFZ010000040">
    <property type="protein sequence ID" value="VFK63983.1"/>
    <property type="molecule type" value="Genomic_DNA"/>
</dbReference>
<evidence type="ECO:0008006" key="3">
    <source>
        <dbReference type="Google" id="ProtNLM"/>
    </source>
</evidence>
<accession>A0A451AY78</accession>
<dbReference type="EMBL" id="CAADGD010000046">
    <property type="protein sequence ID" value="VFK70990.1"/>
    <property type="molecule type" value="Genomic_DNA"/>
</dbReference>